<name>A0A9N7VB20_PLEPL</name>
<gene>
    <name evidence="1" type="ORF">PLEPLA_LOCUS33917</name>
</gene>
<accession>A0A9N7VB20</accession>
<evidence type="ECO:0000313" key="2">
    <source>
        <dbReference type="Proteomes" id="UP001153269"/>
    </source>
</evidence>
<protein>
    <submittedName>
        <fullName evidence="1">Uncharacterized protein</fullName>
    </submittedName>
</protein>
<sequence>MLGSGSDTLTLKLQNRFVYMYVVGTWSFAEDADLQQTSCLCEQQTPTTPSSSARQPSRHAHAASVAQALEGYLWNCQGAAEGWMVSRGHSAEQWGADYLLCCLSPTHLSHCPLTSSCLLIAASLPSGQ</sequence>
<evidence type="ECO:0000313" key="1">
    <source>
        <dbReference type="EMBL" id="CAB1446179.1"/>
    </source>
</evidence>
<proteinExistence type="predicted"/>
<dbReference type="Proteomes" id="UP001153269">
    <property type="component" value="Unassembled WGS sequence"/>
</dbReference>
<comment type="caution">
    <text evidence="1">The sequence shown here is derived from an EMBL/GenBank/DDBJ whole genome shotgun (WGS) entry which is preliminary data.</text>
</comment>
<dbReference type="EMBL" id="CADEAL010003907">
    <property type="protein sequence ID" value="CAB1446179.1"/>
    <property type="molecule type" value="Genomic_DNA"/>
</dbReference>
<organism evidence="1 2">
    <name type="scientific">Pleuronectes platessa</name>
    <name type="common">European plaice</name>
    <dbReference type="NCBI Taxonomy" id="8262"/>
    <lineage>
        <taxon>Eukaryota</taxon>
        <taxon>Metazoa</taxon>
        <taxon>Chordata</taxon>
        <taxon>Craniata</taxon>
        <taxon>Vertebrata</taxon>
        <taxon>Euteleostomi</taxon>
        <taxon>Actinopterygii</taxon>
        <taxon>Neopterygii</taxon>
        <taxon>Teleostei</taxon>
        <taxon>Neoteleostei</taxon>
        <taxon>Acanthomorphata</taxon>
        <taxon>Carangaria</taxon>
        <taxon>Pleuronectiformes</taxon>
        <taxon>Pleuronectoidei</taxon>
        <taxon>Pleuronectidae</taxon>
        <taxon>Pleuronectes</taxon>
    </lineage>
</organism>
<keyword evidence="2" id="KW-1185">Reference proteome</keyword>
<dbReference type="AlphaFoldDB" id="A0A9N7VB20"/>
<reference evidence="1" key="1">
    <citation type="submission" date="2020-03" db="EMBL/GenBank/DDBJ databases">
        <authorList>
            <person name="Weist P."/>
        </authorList>
    </citation>
    <scope>NUCLEOTIDE SEQUENCE</scope>
</reference>